<keyword evidence="6" id="KW-0325">Glycoprotein</keyword>
<dbReference type="PANTHER" id="PTHR48063:SF98">
    <property type="entry name" value="LRR RECEPTOR-LIKE SERINE_THREONINE-PROTEIN KINASE FLS2"/>
    <property type="match status" value="1"/>
</dbReference>
<feature type="transmembrane region" description="Helical" evidence="7">
    <location>
        <begin position="140"/>
        <end position="163"/>
    </location>
</feature>
<keyword evidence="9" id="KW-1185">Reference proteome</keyword>
<reference evidence="8 9" key="1">
    <citation type="submission" date="2024-02" db="EMBL/GenBank/DDBJ databases">
        <authorList>
            <person name="Vignale AGUSTIN F."/>
            <person name="Sosa J E."/>
            <person name="Modenutti C."/>
        </authorList>
    </citation>
    <scope>NUCLEOTIDE SEQUENCE [LARGE SCALE GENOMIC DNA]</scope>
</reference>
<accession>A0ABC8T1T3</accession>
<proteinExistence type="predicted"/>
<dbReference type="InterPro" id="IPR032675">
    <property type="entry name" value="LRR_dom_sf"/>
</dbReference>
<sequence>MAAVDIPDYAYFEPLEHSLDYGPYRENVQLVTKGRESEYSSILRMVRSIDLSSNNLFGSIPAEIFDLSRLRLTSLNCLNLAYNHLSGRIPSSIQLQSLNETGFIGNAGLCGAPLPINCSEDDEFQGSTPVHKNWDEFEMFWFYIGMGMGFSTGFWGVCVVLFFKRSWRHAYFKFLDELKDRIYVAQLLKMNWFRVKFNDV</sequence>
<keyword evidence="5 7" id="KW-0472">Membrane</keyword>
<evidence type="ECO:0000313" key="8">
    <source>
        <dbReference type="EMBL" id="CAK9160947.1"/>
    </source>
</evidence>
<evidence type="ECO:0000256" key="6">
    <source>
        <dbReference type="ARBA" id="ARBA00023180"/>
    </source>
</evidence>
<comment type="caution">
    <text evidence="8">The sequence shown here is derived from an EMBL/GenBank/DDBJ whole genome shotgun (WGS) entry which is preliminary data.</text>
</comment>
<dbReference type="InterPro" id="IPR001611">
    <property type="entry name" value="Leu-rich_rpt"/>
</dbReference>
<evidence type="ECO:0000256" key="4">
    <source>
        <dbReference type="ARBA" id="ARBA00022989"/>
    </source>
</evidence>
<keyword evidence="4 7" id="KW-1133">Transmembrane helix</keyword>
<organism evidence="8 9">
    <name type="scientific">Ilex paraguariensis</name>
    <name type="common">yerba mate</name>
    <dbReference type="NCBI Taxonomy" id="185542"/>
    <lineage>
        <taxon>Eukaryota</taxon>
        <taxon>Viridiplantae</taxon>
        <taxon>Streptophyta</taxon>
        <taxon>Embryophyta</taxon>
        <taxon>Tracheophyta</taxon>
        <taxon>Spermatophyta</taxon>
        <taxon>Magnoliopsida</taxon>
        <taxon>eudicotyledons</taxon>
        <taxon>Gunneridae</taxon>
        <taxon>Pentapetalae</taxon>
        <taxon>asterids</taxon>
        <taxon>campanulids</taxon>
        <taxon>Aquifoliales</taxon>
        <taxon>Aquifoliaceae</taxon>
        <taxon>Ilex</taxon>
    </lineage>
</organism>
<dbReference type="Gene3D" id="3.80.10.10">
    <property type="entry name" value="Ribonuclease Inhibitor"/>
    <property type="match status" value="1"/>
</dbReference>
<dbReference type="InterPro" id="IPR046956">
    <property type="entry name" value="RLP23-like"/>
</dbReference>
<evidence type="ECO:0000256" key="5">
    <source>
        <dbReference type="ARBA" id="ARBA00023136"/>
    </source>
</evidence>
<name>A0ABC8T1T3_9AQUA</name>
<dbReference type="Pfam" id="PF00560">
    <property type="entry name" value="LRR_1"/>
    <property type="match status" value="2"/>
</dbReference>
<dbReference type="SUPFAM" id="SSF52058">
    <property type="entry name" value="L domain-like"/>
    <property type="match status" value="1"/>
</dbReference>
<protein>
    <submittedName>
        <fullName evidence="8">Uncharacterized protein</fullName>
    </submittedName>
</protein>
<dbReference type="Proteomes" id="UP001642360">
    <property type="component" value="Unassembled WGS sequence"/>
</dbReference>
<keyword evidence="2 7" id="KW-0812">Transmembrane</keyword>
<evidence type="ECO:0000256" key="2">
    <source>
        <dbReference type="ARBA" id="ARBA00022692"/>
    </source>
</evidence>
<evidence type="ECO:0000256" key="3">
    <source>
        <dbReference type="ARBA" id="ARBA00022729"/>
    </source>
</evidence>
<gene>
    <name evidence="8" type="ORF">ILEXP_LOCUS29739</name>
</gene>
<dbReference type="EMBL" id="CAUOFW020003613">
    <property type="protein sequence ID" value="CAK9160947.1"/>
    <property type="molecule type" value="Genomic_DNA"/>
</dbReference>
<evidence type="ECO:0000256" key="7">
    <source>
        <dbReference type="SAM" id="Phobius"/>
    </source>
</evidence>
<evidence type="ECO:0000256" key="1">
    <source>
        <dbReference type="ARBA" id="ARBA00004479"/>
    </source>
</evidence>
<dbReference type="PANTHER" id="PTHR48063">
    <property type="entry name" value="LRR RECEPTOR-LIKE KINASE"/>
    <property type="match status" value="1"/>
</dbReference>
<dbReference type="GO" id="GO:0016020">
    <property type="term" value="C:membrane"/>
    <property type="evidence" value="ECO:0007669"/>
    <property type="project" value="UniProtKB-SubCell"/>
</dbReference>
<comment type="subcellular location">
    <subcellularLocation>
        <location evidence="1">Membrane</location>
        <topology evidence="1">Single-pass type I membrane protein</topology>
    </subcellularLocation>
</comment>
<keyword evidence="3" id="KW-0732">Signal</keyword>
<dbReference type="AlphaFoldDB" id="A0ABC8T1T3"/>
<evidence type="ECO:0000313" key="9">
    <source>
        <dbReference type="Proteomes" id="UP001642360"/>
    </source>
</evidence>